<organism evidence="2 3">
    <name type="scientific">Aspergillus heteromorphus CBS 117.55</name>
    <dbReference type="NCBI Taxonomy" id="1448321"/>
    <lineage>
        <taxon>Eukaryota</taxon>
        <taxon>Fungi</taxon>
        <taxon>Dikarya</taxon>
        <taxon>Ascomycota</taxon>
        <taxon>Pezizomycotina</taxon>
        <taxon>Eurotiomycetes</taxon>
        <taxon>Eurotiomycetidae</taxon>
        <taxon>Eurotiales</taxon>
        <taxon>Aspergillaceae</taxon>
        <taxon>Aspergillus</taxon>
        <taxon>Aspergillus subgen. Circumdati</taxon>
    </lineage>
</organism>
<gene>
    <name evidence="2" type="ORF">BO70DRAFT_365193</name>
</gene>
<comment type="caution">
    <text evidence="2">The sequence shown here is derived from an EMBL/GenBank/DDBJ whole genome shotgun (WGS) entry which is preliminary data.</text>
</comment>
<feature type="compositionally biased region" description="Polar residues" evidence="1">
    <location>
        <begin position="28"/>
        <end position="39"/>
    </location>
</feature>
<sequence>MAILDKENRPRGLRVPSFTRKGFKQKSSESLPQKEVLQNQVPAQPDAVPAPPTFNIPSQPQDGHIPNPNPSMANIHPAYRAYRPQPQPPAVPAAVPAAVQPTPPSSEEDPERMLQPRDAEEPLEDFIPTPEPELDGTATPMELVSSEENNGPWTPPEIEPVAAPLNKLHFACYQDHKSMPPANNVWHALPCMTCQKFDREVRYRCVFCCLRICAGCFQTLQKSPDRSLAQLMESISTPAA</sequence>
<dbReference type="Proteomes" id="UP000247233">
    <property type="component" value="Unassembled WGS sequence"/>
</dbReference>
<dbReference type="STRING" id="1448321.A0A317VBQ9"/>
<evidence type="ECO:0000313" key="2">
    <source>
        <dbReference type="EMBL" id="PWY71465.1"/>
    </source>
</evidence>
<feature type="compositionally biased region" description="Basic and acidic residues" evidence="1">
    <location>
        <begin position="1"/>
        <end position="10"/>
    </location>
</feature>
<dbReference type="AlphaFoldDB" id="A0A317VBQ9"/>
<name>A0A317VBQ9_9EURO</name>
<evidence type="ECO:0000313" key="3">
    <source>
        <dbReference type="Proteomes" id="UP000247233"/>
    </source>
</evidence>
<dbReference type="VEuPathDB" id="FungiDB:BO70DRAFT_365193"/>
<dbReference type="EMBL" id="MSFL01000028">
    <property type="protein sequence ID" value="PWY71465.1"/>
    <property type="molecule type" value="Genomic_DNA"/>
</dbReference>
<proteinExistence type="predicted"/>
<keyword evidence="3" id="KW-1185">Reference proteome</keyword>
<dbReference type="OrthoDB" id="5425130at2759"/>
<dbReference type="RefSeq" id="XP_025396164.1">
    <property type="nucleotide sequence ID" value="XM_025544003.1"/>
</dbReference>
<reference evidence="2 3" key="1">
    <citation type="submission" date="2016-12" db="EMBL/GenBank/DDBJ databases">
        <title>The genomes of Aspergillus section Nigri reveals drivers in fungal speciation.</title>
        <authorList>
            <consortium name="DOE Joint Genome Institute"/>
            <person name="Vesth T.C."/>
            <person name="Nybo J."/>
            <person name="Theobald S."/>
            <person name="Brandl J."/>
            <person name="Frisvad J.C."/>
            <person name="Nielsen K.F."/>
            <person name="Lyhne E.K."/>
            <person name="Kogle M.E."/>
            <person name="Kuo A."/>
            <person name="Riley R."/>
            <person name="Clum A."/>
            <person name="Nolan M."/>
            <person name="Lipzen A."/>
            <person name="Salamov A."/>
            <person name="Henrissat B."/>
            <person name="Wiebenga A."/>
            <person name="De Vries R.P."/>
            <person name="Grigoriev I.V."/>
            <person name="Mortensen U.H."/>
            <person name="Andersen M.R."/>
            <person name="Baker S.E."/>
        </authorList>
    </citation>
    <scope>NUCLEOTIDE SEQUENCE [LARGE SCALE GENOMIC DNA]</scope>
    <source>
        <strain evidence="2 3">CBS 117.55</strain>
    </source>
</reference>
<evidence type="ECO:0000256" key="1">
    <source>
        <dbReference type="SAM" id="MobiDB-lite"/>
    </source>
</evidence>
<dbReference type="GeneID" id="37066240"/>
<feature type="region of interest" description="Disordered" evidence="1">
    <location>
        <begin position="1"/>
        <end position="115"/>
    </location>
</feature>
<protein>
    <submittedName>
        <fullName evidence="2">Uncharacterized protein</fullName>
    </submittedName>
</protein>
<accession>A0A317VBQ9</accession>